<protein>
    <recommendedName>
        <fullName evidence="6">Aminotransferase</fullName>
        <ecNumber evidence="6">2.6.1.-</ecNumber>
    </recommendedName>
</protein>
<evidence type="ECO:0000256" key="6">
    <source>
        <dbReference type="RuleBase" id="RU000481"/>
    </source>
</evidence>
<dbReference type="InterPro" id="IPR015421">
    <property type="entry name" value="PyrdxlP-dep_Trfase_major"/>
</dbReference>
<dbReference type="InterPro" id="IPR050596">
    <property type="entry name" value="AspAT/PAT-like"/>
</dbReference>
<proteinExistence type="inferred from homology"/>
<dbReference type="Pfam" id="PF00155">
    <property type="entry name" value="Aminotran_1_2"/>
    <property type="match status" value="1"/>
</dbReference>
<keyword evidence="5" id="KW-0663">Pyridoxal phosphate</keyword>
<dbReference type="InterPro" id="IPR004838">
    <property type="entry name" value="NHTrfase_class1_PyrdxlP-BS"/>
</dbReference>
<sequence length="402" mass="43156">MTFPIADRLQVVKPSPSMAAKVRVDALRAAGVEVIDFTIGEPDFPTPDHIAQAGITAINQGVTRYTASTGTLALRQAIVDKLRNENGLDYTVANIIVGGGAKQVIFSAFAATINPGDEVIVPAPYWVSYPDMALLHGGRPVFVTCHPANGFKLTAQALENAITPRTRWLVLNTPNNPTGAVYTHDELVALAKVLEKHPNVLLMTDEIYEHFVYEGVKHACPAAVSNVLRDRTLLINGLSKSYAFTGWRIGYGAGPADLIKAINLLLSQSTSCASAISQAAAVVALSGPQECVSQNVSNYEIRRNLIVKLLNDIPGISCLKPDGAFYVFPSVEGLLGRKTPDGKKLTSDIDVMNYFLDSAKVATIDGTSYGLSPYLRLSFATSIETIERGCRAMAQAVQCCTD</sequence>
<organism evidence="8">
    <name type="scientific">Sheuella amnicola</name>
    <dbReference type="NCBI Taxonomy" id="2707330"/>
    <lineage>
        <taxon>Bacteria</taxon>
        <taxon>Pseudomonadati</taxon>
        <taxon>Pseudomonadota</taxon>
        <taxon>Betaproteobacteria</taxon>
        <taxon>Burkholderiales</taxon>
        <taxon>Alcaligenaceae</taxon>
        <taxon>Sheuella</taxon>
    </lineage>
</organism>
<dbReference type="EC" id="2.6.1.-" evidence="6"/>
<comment type="similarity">
    <text evidence="2 6">Belongs to the class-I pyridoxal-phosphate-dependent aminotransferase family.</text>
</comment>
<evidence type="ECO:0000313" key="8">
    <source>
        <dbReference type="EMBL" id="NDY82573.1"/>
    </source>
</evidence>
<dbReference type="RefSeq" id="WP_163652166.1">
    <property type="nucleotide sequence ID" value="NZ_JAAGRN010000003.1"/>
</dbReference>
<accession>A0A6B2QX69</accession>
<evidence type="ECO:0000259" key="7">
    <source>
        <dbReference type="Pfam" id="PF00155"/>
    </source>
</evidence>
<dbReference type="GO" id="GO:0008483">
    <property type="term" value="F:transaminase activity"/>
    <property type="evidence" value="ECO:0007669"/>
    <property type="project" value="UniProtKB-KW"/>
</dbReference>
<dbReference type="InterPro" id="IPR004839">
    <property type="entry name" value="Aminotransferase_I/II_large"/>
</dbReference>
<dbReference type="InterPro" id="IPR015424">
    <property type="entry name" value="PyrdxlP-dep_Trfase"/>
</dbReference>
<keyword evidence="4 6" id="KW-0808">Transferase</keyword>
<dbReference type="Gene3D" id="3.90.1150.10">
    <property type="entry name" value="Aspartate Aminotransferase, domain 1"/>
    <property type="match status" value="1"/>
</dbReference>
<dbReference type="Gene3D" id="3.40.640.10">
    <property type="entry name" value="Type I PLP-dependent aspartate aminotransferase-like (Major domain)"/>
    <property type="match status" value="1"/>
</dbReference>
<reference evidence="8" key="1">
    <citation type="submission" date="2020-02" db="EMBL/GenBank/DDBJ databases">
        <authorList>
            <person name="Chen W.-M."/>
        </authorList>
    </citation>
    <scope>NUCLEOTIDE SEQUENCE</scope>
    <source>
        <strain evidence="8">NBD-18</strain>
    </source>
</reference>
<dbReference type="CDD" id="cd00609">
    <property type="entry name" value="AAT_like"/>
    <property type="match status" value="1"/>
</dbReference>
<dbReference type="EMBL" id="JAAGRN010000003">
    <property type="protein sequence ID" value="NDY82573.1"/>
    <property type="molecule type" value="Genomic_DNA"/>
</dbReference>
<keyword evidence="3 6" id="KW-0032">Aminotransferase</keyword>
<evidence type="ECO:0000256" key="2">
    <source>
        <dbReference type="ARBA" id="ARBA00007441"/>
    </source>
</evidence>
<comment type="cofactor">
    <cofactor evidence="1 6">
        <name>pyridoxal 5'-phosphate</name>
        <dbReference type="ChEBI" id="CHEBI:597326"/>
    </cofactor>
</comment>
<evidence type="ECO:0000256" key="3">
    <source>
        <dbReference type="ARBA" id="ARBA00022576"/>
    </source>
</evidence>
<name>A0A6B2QX69_9BURK</name>
<dbReference type="PANTHER" id="PTHR46383">
    <property type="entry name" value="ASPARTATE AMINOTRANSFERASE"/>
    <property type="match status" value="1"/>
</dbReference>
<feature type="domain" description="Aminotransferase class I/classII large" evidence="7">
    <location>
        <begin position="33"/>
        <end position="392"/>
    </location>
</feature>
<evidence type="ECO:0000256" key="4">
    <source>
        <dbReference type="ARBA" id="ARBA00022679"/>
    </source>
</evidence>
<dbReference type="GO" id="GO:0030170">
    <property type="term" value="F:pyridoxal phosphate binding"/>
    <property type="evidence" value="ECO:0007669"/>
    <property type="project" value="InterPro"/>
</dbReference>
<evidence type="ECO:0000256" key="1">
    <source>
        <dbReference type="ARBA" id="ARBA00001933"/>
    </source>
</evidence>
<dbReference type="FunFam" id="3.40.640.10:FF:000033">
    <property type="entry name" value="Aspartate aminotransferase"/>
    <property type="match status" value="1"/>
</dbReference>
<evidence type="ECO:0000256" key="5">
    <source>
        <dbReference type="ARBA" id="ARBA00022898"/>
    </source>
</evidence>
<dbReference type="InterPro" id="IPR015422">
    <property type="entry name" value="PyrdxlP-dep_Trfase_small"/>
</dbReference>
<dbReference type="AlphaFoldDB" id="A0A6B2QX69"/>
<gene>
    <name evidence="8" type="ORF">G3I67_04935</name>
</gene>
<dbReference type="PANTHER" id="PTHR46383:SF1">
    <property type="entry name" value="ASPARTATE AMINOTRANSFERASE"/>
    <property type="match status" value="1"/>
</dbReference>
<dbReference type="GO" id="GO:0006520">
    <property type="term" value="P:amino acid metabolic process"/>
    <property type="evidence" value="ECO:0007669"/>
    <property type="project" value="InterPro"/>
</dbReference>
<dbReference type="SUPFAM" id="SSF53383">
    <property type="entry name" value="PLP-dependent transferases"/>
    <property type="match status" value="1"/>
</dbReference>
<dbReference type="PROSITE" id="PS00105">
    <property type="entry name" value="AA_TRANSFER_CLASS_1"/>
    <property type="match status" value="1"/>
</dbReference>
<comment type="caution">
    <text evidence="8">The sequence shown here is derived from an EMBL/GenBank/DDBJ whole genome shotgun (WGS) entry which is preliminary data.</text>
</comment>